<dbReference type="PANTHER" id="PTHR43861">
    <property type="entry name" value="TRANS-ACONITATE 2-METHYLTRANSFERASE-RELATED"/>
    <property type="match status" value="1"/>
</dbReference>
<evidence type="ECO:0000313" key="2">
    <source>
        <dbReference type="Proteomes" id="UP000178764"/>
    </source>
</evidence>
<comment type="caution">
    <text evidence="1">The sequence shown here is derived from an EMBL/GenBank/DDBJ whole genome shotgun (WGS) entry which is preliminary data.</text>
</comment>
<gene>
    <name evidence="1" type="ORF">A2V71_03240</name>
</gene>
<dbReference type="Gene3D" id="3.40.50.150">
    <property type="entry name" value="Vaccinia Virus protein VP39"/>
    <property type="match status" value="1"/>
</dbReference>
<dbReference type="SUPFAM" id="SSF53335">
    <property type="entry name" value="S-adenosyl-L-methionine-dependent methyltransferases"/>
    <property type="match status" value="1"/>
</dbReference>
<dbReference type="AlphaFoldDB" id="A0A1F5DPK5"/>
<dbReference type="Pfam" id="PF13489">
    <property type="entry name" value="Methyltransf_23"/>
    <property type="match status" value="1"/>
</dbReference>
<accession>A0A1F5DPK5</accession>
<proteinExistence type="predicted"/>
<evidence type="ECO:0008006" key="3">
    <source>
        <dbReference type="Google" id="ProtNLM"/>
    </source>
</evidence>
<dbReference type="CDD" id="cd02440">
    <property type="entry name" value="AdoMet_MTases"/>
    <property type="match status" value="1"/>
</dbReference>
<dbReference type="Proteomes" id="UP000178764">
    <property type="component" value="Unassembled WGS sequence"/>
</dbReference>
<reference evidence="1 2" key="1">
    <citation type="journal article" date="2016" name="Nat. Commun.">
        <title>Thousands of microbial genomes shed light on interconnected biogeochemical processes in an aquifer system.</title>
        <authorList>
            <person name="Anantharaman K."/>
            <person name="Brown C.T."/>
            <person name="Hug L.A."/>
            <person name="Sharon I."/>
            <person name="Castelle C.J."/>
            <person name="Probst A.J."/>
            <person name="Thomas B.C."/>
            <person name="Singh A."/>
            <person name="Wilkins M.J."/>
            <person name="Karaoz U."/>
            <person name="Brodie E.L."/>
            <person name="Williams K.H."/>
            <person name="Hubbard S.S."/>
            <person name="Banfield J.F."/>
        </authorList>
    </citation>
    <scope>NUCLEOTIDE SEQUENCE [LARGE SCALE GENOMIC DNA]</scope>
</reference>
<sequence>MGNKVKCTLCGAKIFQEIFNQGNSKILKCLSCGLTFRYPLPAKSEIQKLYNQEKLLKTRYFQGLKKNYDQKNPVVSIYKEELGKLNKITKPSRILDVGCAYGVFLDLARIYGWEPYGVEISKTSASYAKKAFKLPIFAGTLEEAKYPSNFFKVITMWDLVEHLSEPLATLKETRRILEKNGILLILTIDTDSLIGKIANSTTKTKDFLYDPQHTYFFSSRTLAKMLQKAGFKKIETLDKFGAQIKRWQSREIPLVLEIGTNLLDVIAKIAGMEYRQVIIARK</sequence>
<dbReference type="InterPro" id="IPR029063">
    <property type="entry name" value="SAM-dependent_MTases_sf"/>
</dbReference>
<organism evidence="1 2">
    <name type="scientific">Candidatus Berkelbacteria bacterium RBG_13_40_8</name>
    <dbReference type="NCBI Taxonomy" id="1797467"/>
    <lineage>
        <taxon>Bacteria</taxon>
        <taxon>Candidatus Berkelbacteria</taxon>
    </lineage>
</organism>
<evidence type="ECO:0000313" key="1">
    <source>
        <dbReference type="EMBL" id="OGD56966.1"/>
    </source>
</evidence>
<protein>
    <recommendedName>
        <fullName evidence="3">Methyltransferase type 11 domain-containing protein</fullName>
    </recommendedName>
</protein>
<dbReference type="EMBL" id="MEZT01000009">
    <property type="protein sequence ID" value="OGD56966.1"/>
    <property type="molecule type" value="Genomic_DNA"/>
</dbReference>
<dbReference type="PANTHER" id="PTHR43861:SF6">
    <property type="entry name" value="METHYLTRANSFERASE TYPE 11"/>
    <property type="match status" value="1"/>
</dbReference>
<name>A0A1F5DPK5_9BACT</name>